<keyword evidence="13" id="KW-0325">Glycoprotein</keyword>
<dbReference type="Gene3D" id="1.10.10.830">
    <property type="entry name" value="Ile-tRNA synthetase CP2 domain-like"/>
    <property type="match status" value="1"/>
</dbReference>
<evidence type="ECO:0000256" key="5">
    <source>
        <dbReference type="ARBA" id="ARBA00022598"/>
    </source>
</evidence>
<feature type="transmembrane region" description="Helical" evidence="15">
    <location>
        <begin position="1010"/>
        <end position="1032"/>
    </location>
</feature>
<dbReference type="SUPFAM" id="SSF47323">
    <property type="entry name" value="Anticodon-binding domain of a subclass of class I aminoacyl-tRNA synthetases"/>
    <property type="match status" value="1"/>
</dbReference>
<dbReference type="OrthoDB" id="10264412at2759"/>
<proteinExistence type="inferred from homology"/>
<evidence type="ECO:0000256" key="13">
    <source>
        <dbReference type="ARBA" id="ARBA00023180"/>
    </source>
</evidence>
<dbReference type="EC" id="6.1.1.5" evidence="4"/>
<evidence type="ECO:0000256" key="14">
    <source>
        <dbReference type="ARBA" id="ARBA00032665"/>
    </source>
</evidence>
<dbReference type="InterPro" id="IPR033708">
    <property type="entry name" value="Anticodon_Ile_BEm"/>
</dbReference>
<dbReference type="Gene3D" id="3.90.740.10">
    <property type="entry name" value="Valyl/Leucyl/Isoleucyl-tRNA synthetase, editing domain"/>
    <property type="match status" value="1"/>
</dbReference>
<feature type="transmembrane region" description="Helical" evidence="15">
    <location>
        <begin position="1251"/>
        <end position="1274"/>
    </location>
</feature>
<dbReference type="GO" id="GO:0005739">
    <property type="term" value="C:mitochondrion"/>
    <property type="evidence" value="ECO:0007669"/>
    <property type="project" value="TreeGrafter"/>
</dbReference>
<dbReference type="SUPFAM" id="SSF103473">
    <property type="entry name" value="MFS general substrate transporter"/>
    <property type="match status" value="1"/>
</dbReference>
<evidence type="ECO:0000256" key="15">
    <source>
        <dbReference type="SAM" id="Phobius"/>
    </source>
</evidence>
<feature type="transmembrane region" description="Helical" evidence="15">
    <location>
        <begin position="956"/>
        <end position="976"/>
    </location>
</feature>
<sequence>MLSIIDKFARLRDTSAPKGPFVLHDGPPYANGSLHFGHAINKVFLKDMICRRKLLEGFEVSYLPGWDCHGLPIELKAVSKDSQITDAIEIRKKAKQLALNVISEHKTCFRNWQILGDWDHPYLTFNSNYISNQLKAFHTLLDSGLVFRSHSPVYWTPSGRTALAEAELQYNDKHVSQSVFVKFNITSVPDILHKYSDISALIWTTTPWTLPANQAIAYSPNIDYCVVIISQLCDENLLVAKDLIPSLEEEFKSKIVIKEVINGSNLKGITYKNPISLNDEILPFLESQYVTTTKGTGLVHTAPNHGVDDYKLITKNNIPLKECIVDEKGCFVSTSNPLLDNKFVLSEGNDMIINLLGKALLYKHDYIHSYPYDWRYNEPVIVRASPQWFLNIESIREECVKALEDVVFYPDFYKEYLINQLIVRPNWCISRQRSWGVPIPVFYMKDDKQYKTPIFSKRILDHILDVFEEKGCDVWWLWTVDQLVPKHLLENDLKICSNDLVKGKDILDIWFDSGNSWNAVLNEPKVADMYLEGYDQLRGWFQSSLILSVALRKCPPFRSVKIHGFALDGNGNKMSKSLGNVIDPNDVIENTKDANNCGSDGFRWWTAKHASHHKDEKVSMNSFNETLVSLNGIRRTIRFLIGSLHDFSPSKDIRLLSDLNTLDKYVLHLLHHYLNDLQMDFNDYRFSKVINSSQEFIINRIAGFYFSRIKHRLFCEHKTSLRRRTCQTVLLYLYNSIVFQLAPILPHIMTEAFNHRPIDSQFIHNNNDWNQPNIEEDMQLVLSMTDLINKQLFGKNMVKYDCFISTDTTGLKNLSLFQKDTNSMDSDLCEILGTSSVMYSESKAPQRDGITLNGYDIQPPIEANPVINAYNDVRFDVCYQMMSRRVVGVIVRSGRKQTNNFLVVITHFLLSVHMYGMSEPTVYHALVVIFLEFFAWGLLTTPMITVLNETFPDHTFLMNGLIVGIKGFLSFLSAPLIGALSDLWGRKFFLLLTVFFTCCPIPLMRLNTWWYFAMISLSGVFAVTFSVVFAYVADVTTEHERSSAYGLVSATFAASLVTSPALGAYLSAVYGDNLVILLATLIAVLDVLFILFFVPESLPEKLRMKSISLWETADPFASLRKVGKDTTLLMLCLAVFLSYLPEAGQYSCFFVYLRLVMNFSAEDVALFIAVVGLLSVVAQTAMLSMLMKTFGSKNTIMFGLLLEMLQLMWYGFGSQTWMMWTAGIVAALASITYPSISAYSSMGADADKQGLVQGLITGIRGLCNGLGPAVYGFVFNLFNVDLTHNVPVVGQYPGGGERGALIMNEHLVNSSIHSFNIPENPLIPGPPFVFGAFLVFLAILVTAIGIPELIQYPSQHNSESNQHNNTGRTGSKYYYTSMQYQRGDNQCVGSNGMDGKGSPLGSADEDNINTSLKSITSPLRKNEDKSLVRYLHPSDHELRQMIGLTKNANKSKNRKENKEPKESTFNVPKDISLTLEAKPLELIDVIQLPYYAELQWLIDFGVYALIIYFLTEFYYFLVPNMAFSLKILFSITGLYFRGGDEAIGERSLTIVSGSLFFLTAMIVLIADENFLEFGLVPAYKSFNESAFKLLETHAISESMGSGPTSLLMVKFFLSIWCAIIGAFFTFPGLRISKMHFDAIKYSSNDPVSLVLLNLSFISPLFIILLWIKPIARNYLTVKTWSSRGTIMSSDSFETTRIVVILVVLALRVFLTRRYLQSYLNIAPQKLTLMKKERGRITNVDLQKLIARVFHYLCVVTLQYISPLFICLFMTLIMKTLGNYSWITVSSTPDMPPIAMNVEQTGPQLTLALLKSVFNPVVLRGLTGFMVWWLCSVWFATSAIGFVYHSYFL</sequence>
<feature type="transmembrane region" description="Helical" evidence="15">
    <location>
        <begin position="901"/>
        <end position="918"/>
    </location>
</feature>
<dbReference type="Gene3D" id="3.40.50.620">
    <property type="entry name" value="HUPs"/>
    <property type="match status" value="2"/>
</dbReference>
<dbReference type="GO" id="GO:0004822">
    <property type="term" value="F:isoleucine-tRNA ligase activity"/>
    <property type="evidence" value="ECO:0007669"/>
    <property type="project" value="UniProtKB-EC"/>
</dbReference>
<dbReference type="GO" id="GO:0022857">
    <property type="term" value="F:transmembrane transporter activity"/>
    <property type="evidence" value="ECO:0007669"/>
    <property type="project" value="InterPro"/>
</dbReference>
<dbReference type="GO" id="GO:0002161">
    <property type="term" value="F:aminoacyl-tRNA deacylase activity"/>
    <property type="evidence" value="ECO:0007669"/>
    <property type="project" value="InterPro"/>
</dbReference>
<dbReference type="PANTHER" id="PTHR42765">
    <property type="entry name" value="SOLEUCYL-TRNA SYNTHETASE"/>
    <property type="match status" value="1"/>
</dbReference>
<dbReference type="NCBIfam" id="TIGR00392">
    <property type="entry name" value="ileS"/>
    <property type="match status" value="1"/>
</dbReference>
<dbReference type="GO" id="GO:0005524">
    <property type="term" value="F:ATP binding"/>
    <property type="evidence" value="ECO:0007669"/>
    <property type="project" value="UniProtKB-KW"/>
</dbReference>
<feature type="transmembrane region" description="Helical" evidence="15">
    <location>
        <begin position="1074"/>
        <end position="1094"/>
    </location>
</feature>
<dbReference type="InterPro" id="IPR050081">
    <property type="entry name" value="Ile-tRNA_ligase"/>
</dbReference>
<feature type="domain" description="Major facilitator superfamily (MFS) profile" evidence="16">
    <location>
        <begin position="921"/>
        <end position="1350"/>
    </location>
</feature>
<reference evidence="17" key="1">
    <citation type="submission" date="2020-11" db="EMBL/GenBank/DDBJ databases">
        <authorList>
            <person name="Tran Van P."/>
        </authorList>
    </citation>
    <scope>NUCLEOTIDE SEQUENCE</scope>
</reference>
<dbReference type="Gene3D" id="1.10.730.20">
    <property type="match status" value="1"/>
</dbReference>
<protein>
    <recommendedName>
        <fullName evidence="4">isoleucine--tRNA ligase</fullName>
        <ecNumber evidence="4">6.1.1.5</ecNumber>
    </recommendedName>
    <alternativeName>
        <fullName evidence="14">Isoleucyl-tRNA synthetase</fullName>
    </alternativeName>
</protein>
<keyword evidence="18" id="KW-1185">Reference proteome</keyword>
<evidence type="ECO:0000256" key="1">
    <source>
        <dbReference type="ARBA" id="ARBA00004141"/>
    </source>
</evidence>
<keyword evidence="10 15" id="KW-1133">Transmembrane helix</keyword>
<feature type="transmembrane region" description="Helical" evidence="15">
    <location>
        <begin position="1044"/>
        <end position="1068"/>
    </location>
</feature>
<feature type="transmembrane region" description="Helical" evidence="15">
    <location>
        <begin position="1825"/>
        <end position="1846"/>
    </location>
</feature>
<accession>A0A7R9LTG5</accession>
<dbReference type="CDD" id="cd07960">
    <property type="entry name" value="Anticodon_Ia_Ile_BEm"/>
    <property type="match status" value="1"/>
</dbReference>
<feature type="transmembrane region" description="Helical" evidence="15">
    <location>
        <begin position="1128"/>
        <end position="1152"/>
    </location>
</feature>
<dbReference type="Gene3D" id="1.20.1250.20">
    <property type="entry name" value="MFS general substrate transporter like domains"/>
    <property type="match status" value="1"/>
</dbReference>
<dbReference type="Pfam" id="PF07690">
    <property type="entry name" value="MFS_1"/>
    <property type="match status" value="1"/>
</dbReference>
<keyword evidence="9" id="KW-0648">Protein biosynthesis</keyword>
<dbReference type="SUPFAM" id="SSF50677">
    <property type="entry name" value="ValRS/IleRS/LeuRS editing domain"/>
    <property type="match status" value="1"/>
</dbReference>
<dbReference type="EMBL" id="CAJPVJ010002799">
    <property type="protein sequence ID" value="CAG2166806.1"/>
    <property type="molecule type" value="Genomic_DNA"/>
</dbReference>
<evidence type="ECO:0000256" key="8">
    <source>
        <dbReference type="ARBA" id="ARBA00022840"/>
    </source>
</evidence>
<feature type="transmembrane region" description="Helical" evidence="15">
    <location>
        <begin position="1697"/>
        <end position="1715"/>
    </location>
</feature>
<dbReference type="InterPro" id="IPR009008">
    <property type="entry name" value="Val/Leu/Ile-tRNA-synth_edit"/>
</dbReference>
<dbReference type="GO" id="GO:0032543">
    <property type="term" value="P:mitochondrial translation"/>
    <property type="evidence" value="ECO:0007669"/>
    <property type="project" value="TreeGrafter"/>
</dbReference>
<name>A0A7R9LTG5_9ACAR</name>
<dbReference type="GO" id="GO:0016020">
    <property type="term" value="C:membrane"/>
    <property type="evidence" value="ECO:0007669"/>
    <property type="project" value="UniProtKB-SubCell"/>
</dbReference>
<dbReference type="InterPro" id="IPR002300">
    <property type="entry name" value="aa-tRNA-synth_Ia"/>
</dbReference>
<dbReference type="GO" id="GO:0000049">
    <property type="term" value="F:tRNA binding"/>
    <property type="evidence" value="ECO:0007669"/>
    <property type="project" value="InterPro"/>
</dbReference>
<comment type="similarity">
    <text evidence="2">Belongs to the class-I aminoacyl-tRNA synthetase family.</text>
</comment>
<feature type="transmembrane region" description="Helical" evidence="15">
    <location>
        <begin position="1195"/>
        <end position="1212"/>
    </location>
</feature>
<keyword evidence="11 15" id="KW-0472">Membrane</keyword>
<feature type="transmembrane region" description="Helical" evidence="15">
    <location>
        <begin position="1328"/>
        <end position="1350"/>
    </location>
</feature>
<keyword evidence="7" id="KW-0547">Nucleotide-binding</keyword>
<feature type="transmembrane region" description="Helical" evidence="15">
    <location>
        <begin position="1607"/>
        <end position="1626"/>
    </location>
</feature>
<dbReference type="SUPFAM" id="SSF52374">
    <property type="entry name" value="Nucleotidylyl transferase"/>
    <property type="match status" value="1"/>
</dbReference>
<keyword evidence="5" id="KW-0436">Ligase</keyword>
<feature type="transmembrane region" description="Helical" evidence="15">
    <location>
        <begin position="925"/>
        <end position="944"/>
    </location>
</feature>
<dbReference type="InterPro" id="IPR020846">
    <property type="entry name" value="MFS_dom"/>
</dbReference>
<keyword evidence="6 15" id="KW-0812">Transmembrane</keyword>
<evidence type="ECO:0000313" key="17">
    <source>
        <dbReference type="EMBL" id="CAD7647580.1"/>
    </source>
</evidence>
<comment type="subcellular location">
    <subcellularLocation>
        <location evidence="1">Membrane</location>
        <topology evidence="1">Multi-pass membrane protein</topology>
    </subcellularLocation>
</comment>
<feature type="transmembrane region" description="Helical" evidence="15">
    <location>
        <begin position="1748"/>
        <end position="1772"/>
    </location>
</feature>
<dbReference type="InterPro" id="IPR019395">
    <property type="entry name" value="Transmembrane_161A/B"/>
</dbReference>
<evidence type="ECO:0000256" key="11">
    <source>
        <dbReference type="ARBA" id="ARBA00023136"/>
    </source>
</evidence>
<feature type="transmembrane region" description="Helical" evidence="15">
    <location>
        <begin position="1647"/>
        <end position="1667"/>
    </location>
</feature>
<keyword evidence="12" id="KW-0030">Aminoacyl-tRNA synthetase</keyword>
<dbReference type="Proteomes" id="UP000728032">
    <property type="component" value="Unassembled WGS sequence"/>
</dbReference>
<dbReference type="InterPro" id="IPR036259">
    <property type="entry name" value="MFS_trans_sf"/>
</dbReference>
<dbReference type="InterPro" id="IPR002301">
    <property type="entry name" value="Ile-tRNA-ligase"/>
</dbReference>
<feature type="transmembrane region" description="Helical" evidence="15">
    <location>
        <begin position="1164"/>
        <end position="1183"/>
    </location>
</feature>
<feature type="transmembrane region" description="Helical" evidence="15">
    <location>
        <begin position="1218"/>
        <end position="1239"/>
    </location>
</feature>
<dbReference type="InterPro" id="IPR009080">
    <property type="entry name" value="tRNAsynth_Ia_anticodon-bd"/>
</dbReference>
<keyword evidence="8" id="KW-0067">ATP-binding</keyword>
<dbReference type="PRINTS" id="PR00984">
    <property type="entry name" value="TRNASYNTHILE"/>
</dbReference>
<dbReference type="FunFam" id="3.90.740.10:FF:000009">
    <property type="entry name" value="Isoleucyl-tRNA synthetase 2, mitochondrial"/>
    <property type="match status" value="1"/>
</dbReference>
<evidence type="ECO:0000256" key="4">
    <source>
        <dbReference type="ARBA" id="ARBA00013165"/>
    </source>
</evidence>
<comment type="similarity">
    <text evidence="3">Belongs to the TMEM161 family.</text>
</comment>
<feature type="transmembrane region" description="Helical" evidence="15">
    <location>
        <begin position="1488"/>
        <end position="1510"/>
    </location>
</feature>
<evidence type="ECO:0000259" key="16">
    <source>
        <dbReference type="PROSITE" id="PS50850"/>
    </source>
</evidence>
<dbReference type="PANTHER" id="PTHR42765:SF1">
    <property type="entry name" value="ISOLEUCINE--TRNA LIGASE, MITOCHONDRIAL"/>
    <property type="match status" value="1"/>
</dbReference>
<feature type="transmembrane region" description="Helical" evidence="15">
    <location>
        <begin position="988"/>
        <end position="1004"/>
    </location>
</feature>
<dbReference type="Pfam" id="PF08264">
    <property type="entry name" value="Anticodon_1"/>
    <property type="match status" value="1"/>
</dbReference>
<dbReference type="InterPro" id="IPR013155">
    <property type="entry name" value="M/V/L/I-tRNA-synth_anticd-bd"/>
</dbReference>
<feature type="transmembrane region" description="Helical" evidence="15">
    <location>
        <begin position="1548"/>
        <end position="1566"/>
    </location>
</feature>
<dbReference type="EMBL" id="OC917624">
    <property type="protein sequence ID" value="CAD7647580.1"/>
    <property type="molecule type" value="Genomic_DNA"/>
</dbReference>
<dbReference type="InterPro" id="IPR005829">
    <property type="entry name" value="Sugar_transporter_CS"/>
</dbReference>
<dbReference type="InterPro" id="IPR011701">
    <property type="entry name" value="MFS"/>
</dbReference>
<organism evidence="17">
    <name type="scientific">Oppiella nova</name>
    <dbReference type="NCBI Taxonomy" id="334625"/>
    <lineage>
        <taxon>Eukaryota</taxon>
        <taxon>Metazoa</taxon>
        <taxon>Ecdysozoa</taxon>
        <taxon>Arthropoda</taxon>
        <taxon>Chelicerata</taxon>
        <taxon>Arachnida</taxon>
        <taxon>Acari</taxon>
        <taxon>Acariformes</taxon>
        <taxon>Sarcoptiformes</taxon>
        <taxon>Oribatida</taxon>
        <taxon>Brachypylina</taxon>
        <taxon>Oppioidea</taxon>
        <taxon>Oppiidae</taxon>
        <taxon>Oppiella</taxon>
    </lineage>
</organism>
<dbReference type="InterPro" id="IPR014729">
    <property type="entry name" value="Rossmann-like_a/b/a_fold"/>
</dbReference>
<evidence type="ECO:0000256" key="7">
    <source>
        <dbReference type="ARBA" id="ARBA00022741"/>
    </source>
</evidence>
<evidence type="ECO:0000256" key="10">
    <source>
        <dbReference type="ARBA" id="ARBA00022989"/>
    </source>
</evidence>
<evidence type="ECO:0000313" key="18">
    <source>
        <dbReference type="Proteomes" id="UP000728032"/>
    </source>
</evidence>
<dbReference type="GO" id="GO:0006428">
    <property type="term" value="P:isoleucyl-tRNA aminoacylation"/>
    <property type="evidence" value="ECO:0007669"/>
    <property type="project" value="InterPro"/>
</dbReference>
<evidence type="ECO:0000256" key="9">
    <source>
        <dbReference type="ARBA" id="ARBA00022917"/>
    </source>
</evidence>
<evidence type="ECO:0000256" key="12">
    <source>
        <dbReference type="ARBA" id="ARBA00023146"/>
    </source>
</evidence>
<dbReference type="PROSITE" id="PS50850">
    <property type="entry name" value="MFS"/>
    <property type="match status" value="1"/>
</dbReference>
<gene>
    <name evidence="17" type="ORF">ONB1V03_LOCUS6321</name>
</gene>
<dbReference type="CDD" id="cd17387">
    <property type="entry name" value="MFS_MFSD14"/>
    <property type="match status" value="1"/>
</dbReference>
<evidence type="ECO:0000256" key="2">
    <source>
        <dbReference type="ARBA" id="ARBA00005594"/>
    </source>
</evidence>
<evidence type="ECO:0000256" key="3">
    <source>
        <dbReference type="ARBA" id="ARBA00009706"/>
    </source>
</evidence>
<dbReference type="Pfam" id="PF10268">
    <property type="entry name" value="Tmemb_161AB"/>
    <property type="match status" value="1"/>
</dbReference>
<evidence type="ECO:0000256" key="6">
    <source>
        <dbReference type="ARBA" id="ARBA00022692"/>
    </source>
</evidence>
<feature type="transmembrane region" description="Helical" evidence="15">
    <location>
        <begin position="1516"/>
        <end position="1536"/>
    </location>
</feature>
<dbReference type="PROSITE" id="PS00216">
    <property type="entry name" value="SUGAR_TRANSPORT_1"/>
    <property type="match status" value="1"/>
</dbReference>
<dbReference type="Pfam" id="PF00133">
    <property type="entry name" value="tRNA-synt_1"/>
    <property type="match status" value="1"/>
</dbReference>